<accession>A0ABV5JX72</accession>
<feature type="region of interest" description="Disordered" evidence="1">
    <location>
        <begin position="22"/>
        <end position="51"/>
    </location>
</feature>
<gene>
    <name evidence="2" type="ORF">ACFFVD_16195</name>
</gene>
<dbReference type="EMBL" id="JBHMDY010000028">
    <property type="protein sequence ID" value="MFB9261329.1"/>
    <property type="molecule type" value="Genomic_DNA"/>
</dbReference>
<evidence type="ECO:0000313" key="2">
    <source>
        <dbReference type="EMBL" id="MFB9261329.1"/>
    </source>
</evidence>
<proteinExistence type="predicted"/>
<evidence type="ECO:0000313" key="3">
    <source>
        <dbReference type="Proteomes" id="UP001589700"/>
    </source>
</evidence>
<keyword evidence="3" id="KW-1185">Reference proteome</keyword>
<sequence length="97" mass="10132">MNTPEPLRATSVDDLTRNAVAAAQAGDHRARRVTIGPRSGIVTPNTTPDGDLDADDLAAQIWALANDAPSDNGAYTEGTFTSGGEAHFIPYIPPEAD</sequence>
<dbReference type="RefSeq" id="WP_182633350.1">
    <property type="nucleotide sequence ID" value="NZ_JAALDM010000274.1"/>
</dbReference>
<comment type="caution">
    <text evidence="2">The sequence shown here is derived from an EMBL/GenBank/DDBJ whole genome shotgun (WGS) entry which is preliminary data.</text>
</comment>
<protein>
    <submittedName>
        <fullName evidence="2">Uncharacterized protein</fullName>
    </submittedName>
</protein>
<organism evidence="2 3">
    <name type="scientific">Dietzia aerolata</name>
    <dbReference type="NCBI Taxonomy" id="595984"/>
    <lineage>
        <taxon>Bacteria</taxon>
        <taxon>Bacillati</taxon>
        <taxon>Actinomycetota</taxon>
        <taxon>Actinomycetes</taxon>
        <taxon>Mycobacteriales</taxon>
        <taxon>Dietziaceae</taxon>
        <taxon>Dietzia</taxon>
    </lineage>
</organism>
<reference evidence="2 3" key="1">
    <citation type="submission" date="2024-09" db="EMBL/GenBank/DDBJ databases">
        <authorList>
            <person name="Sun Q."/>
            <person name="Mori K."/>
        </authorList>
    </citation>
    <scope>NUCLEOTIDE SEQUENCE [LARGE SCALE GENOMIC DNA]</scope>
    <source>
        <strain evidence="2 3">CCM 7659</strain>
    </source>
</reference>
<name>A0ABV5JX72_9ACTN</name>
<dbReference type="Proteomes" id="UP001589700">
    <property type="component" value="Unassembled WGS sequence"/>
</dbReference>
<evidence type="ECO:0000256" key="1">
    <source>
        <dbReference type="SAM" id="MobiDB-lite"/>
    </source>
</evidence>